<dbReference type="Proteomes" id="UP000199025">
    <property type="component" value="Unassembled WGS sequence"/>
</dbReference>
<reference evidence="1 2" key="1">
    <citation type="submission" date="2016-10" db="EMBL/GenBank/DDBJ databases">
        <authorList>
            <person name="de Groot N.N."/>
        </authorList>
    </citation>
    <scope>NUCLEOTIDE SEQUENCE [LARGE SCALE GENOMIC DNA]</scope>
    <source>
        <strain evidence="1 2">DSM 44468</strain>
    </source>
</reference>
<dbReference type="GO" id="GO:0004061">
    <property type="term" value="F:arylformamidase activity"/>
    <property type="evidence" value="ECO:0007669"/>
    <property type="project" value="InterPro"/>
</dbReference>
<organism evidence="1 2">
    <name type="scientific">Amycolatopsis sacchari</name>
    <dbReference type="NCBI Taxonomy" id="115433"/>
    <lineage>
        <taxon>Bacteria</taxon>
        <taxon>Bacillati</taxon>
        <taxon>Actinomycetota</taxon>
        <taxon>Actinomycetes</taxon>
        <taxon>Pseudonocardiales</taxon>
        <taxon>Pseudonocardiaceae</taxon>
        <taxon>Amycolatopsis</taxon>
    </lineage>
</organism>
<dbReference type="RefSeq" id="WP_091506029.1">
    <property type="nucleotide sequence ID" value="NZ_FORP01000005.1"/>
</dbReference>
<dbReference type="PANTHER" id="PTHR34861:SF11">
    <property type="entry name" value="CYCLASE"/>
    <property type="match status" value="1"/>
</dbReference>
<proteinExistence type="predicted"/>
<protein>
    <submittedName>
        <fullName evidence="1">Putative cyclase</fullName>
    </submittedName>
</protein>
<evidence type="ECO:0000313" key="2">
    <source>
        <dbReference type="Proteomes" id="UP000199025"/>
    </source>
</evidence>
<dbReference type="OrthoDB" id="7067800at2"/>
<sequence>MTRWAKRPEGSNWGEFGEDDQLGRLNLITAERRRAAAAEVREGIAFPLSLPLDFPKGEYAHGPRKPPKLASTPLGHNNHFLPGVDDVVSDDFATIYLQYSTQWDSFSHAGALFDLDGTGEPVVCYYNGYRAGADVIGEPDGSVEPRARALGVENFAQSCVQGRGVMVDLAAAVGHDRVGVGYGMLTEILAAQDIVIEPGDVLCLHTGMTKIMLDLGDDLTHEVLDGSCAYLDATDDRLLQWITDSGVSAIVADNLAVERFSLEPAPGARNVLPLHDHCLFRQGIPLGEMWYFHDLNAWLREHGRSRFLLTAPPLRLTGAVGSPVSGVATV</sequence>
<gene>
    <name evidence="1" type="ORF">SAMN05421835_105253</name>
</gene>
<dbReference type="GO" id="GO:0019441">
    <property type="term" value="P:L-tryptophan catabolic process to kynurenine"/>
    <property type="evidence" value="ECO:0007669"/>
    <property type="project" value="InterPro"/>
</dbReference>
<accession>A0A1I3RG05</accession>
<dbReference type="InterPro" id="IPR037175">
    <property type="entry name" value="KFase_sf"/>
</dbReference>
<dbReference type="AlphaFoldDB" id="A0A1I3RG05"/>
<dbReference type="Pfam" id="PF04199">
    <property type="entry name" value="Cyclase"/>
    <property type="match status" value="1"/>
</dbReference>
<dbReference type="Gene3D" id="3.50.30.50">
    <property type="entry name" value="Putative cyclase"/>
    <property type="match status" value="1"/>
</dbReference>
<dbReference type="EMBL" id="FORP01000005">
    <property type="protein sequence ID" value="SFJ44096.1"/>
    <property type="molecule type" value="Genomic_DNA"/>
</dbReference>
<name>A0A1I3RG05_9PSEU</name>
<keyword evidence="2" id="KW-1185">Reference proteome</keyword>
<dbReference type="STRING" id="115433.SAMN05421835_105253"/>
<dbReference type="PANTHER" id="PTHR34861">
    <property type="match status" value="1"/>
</dbReference>
<dbReference type="InterPro" id="IPR007325">
    <property type="entry name" value="KFase/CYL"/>
</dbReference>
<evidence type="ECO:0000313" key="1">
    <source>
        <dbReference type="EMBL" id="SFJ44096.1"/>
    </source>
</evidence>
<dbReference type="SUPFAM" id="SSF102198">
    <property type="entry name" value="Putative cyclase"/>
    <property type="match status" value="1"/>
</dbReference>